<dbReference type="Gene3D" id="1.25.40.10">
    <property type="entry name" value="Tetratricopeptide repeat domain"/>
    <property type="match status" value="1"/>
</dbReference>
<evidence type="ECO:0008006" key="3">
    <source>
        <dbReference type="Google" id="ProtNLM"/>
    </source>
</evidence>
<organism evidence="1 2">
    <name type="scientific">Sclerotinia sclerotiorum (strain ATCC 18683 / 1980 / Ss-1)</name>
    <name type="common">White mold</name>
    <name type="synonym">Whetzelinia sclerotiorum</name>
    <dbReference type="NCBI Taxonomy" id="665079"/>
    <lineage>
        <taxon>Eukaryota</taxon>
        <taxon>Fungi</taxon>
        <taxon>Dikarya</taxon>
        <taxon>Ascomycota</taxon>
        <taxon>Pezizomycotina</taxon>
        <taxon>Leotiomycetes</taxon>
        <taxon>Helotiales</taxon>
        <taxon>Sclerotiniaceae</taxon>
        <taxon>Sclerotinia</taxon>
    </lineage>
</organism>
<dbReference type="InterPro" id="IPR011990">
    <property type="entry name" value="TPR-like_helical_dom_sf"/>
</dbReference>
<gene>
    <name evidence="1" type="ORF">sscle_05g043250</name>
</gene>
<dbReference type="KEGG" id="ssl:SS1G_06307"/>
<proteinExistence type="predicted"/>
<name>A0A1D9Q3N6_SCLS1</name>
<dbReference type="AlphaFoldDB" id="A0A1D9Q3N6"/>
<accession>A0A1D9Q3N6</accession>
<protein>
    <recommendedName>
        <fullName evidence="3">Heterokaryon incompatibility domain-containing protein</fullName>
    </recommendedName>
</protein>
<dbReference type="OrthoDB" id="194358at2759"/>
<dbReference type="VEuPathDB" id="FungiDB:sscle_05g043250"/>
<dbReference type="RefSeq" id="XP_001593385.1">
    <property type="nucleotide sequence ID" value="XM_001593335.1"/>
</dbReference>
<evidence type="ECO:0000313" key="1">
    <source>
        <dbReference type="EMBL" id="APA09555.1"/>
    </source>
</evidence>
<sequence length="359" mass="40856">MVSVYLGTPRGWLSSKYPDLWRFRGGGRVYILFRHQQAGAILRTSSTFKKSDSCDCLYDKRINLPSETHSESTKESLATQFIRVILNKTPLALQYDEVYGTWWILEASAQSIQPDDVIYLLEGGSKPSIIRVYKDYSAIIVTTAIPVLVHIIWCDTNLAEATNNQRAMIQLEDTIKRYEEVLGRENLHILSFKERLASIYGELNYNLDRLENLLLEVIKTGQDFEGNFHQDTLNNKTQLAMIYIKAKWKYGIDSIPLKSPPPVKEEDYAYAREITDAIRDNAQIREVDLIRAILCIHQGTAHPSYVGQRLLRLLLSLKRENTSITKDIIGFTAVYGCTSQLGLLLQASEPACEENKEGT</sequence>
<reference evidence="2" key="1">
    <citation type="journal article" date="2017" name="Genome Biol. Evol.">
        <title>The complete genome sequence of the phytopathogenic fungus Sclerotinia sclerotiorum reveals insights into the genome architecture of broad host range pathogens.</title>
        <authorList>
            <person name="Derbyshire M."/>
            <person name="Denton-Giles M."/>
            <person name="Hegedus D."/>
            <person name="Seifbarghy S."/>
            <person name="Rollins J."/>
            <person name="van Kan J."/>
            <person name="Seidl M.F."/>
            <person name="Faino L."/>
            <person name="Mbengue M."/>
            <person name="Navaud O."/>
            <person name="Raffaele S."/>
            <person name="Hammond-Kosack K."/>
            <person name="Heard S."/>
            <person name="Oliver R."/>
        </authorList>
    </citation>
    <scope>NUCLEOTIDE SEQUENCE [LARGE SCALE GENOMIC DNA]</scope>
    <source>
        <strain evidence="2">ATCC 18683 / 1980 / Ss-1</strain>
    </source>
</reference>
<evidence type="ECO:0000313" key="2">
    <source>
        <dbReference type="Proteomes" id="UP000177798"/>
    </source>
</evidence>
<dbReference type="EMBL" id="CP017818">
    <property type="protein sequence ID" value="APA09555.1"/>
    <property type="molecule type" value="Genomic_DNA"/>
</dbReference>
<dbReference type="Proteomes" id="UP000177798">
    <property type="component" value="Chromosome 5"/>
</dbReference>